<sequence>MCGRYALTRTAYEKFLEFLAAGHVGSAAVQPPDRFNIAPAQPIAVIRLKGSDRDQPILPDEPLPKKEMALMRWGLVPSWAKEMTLGRPMINARSETIAVKPSFRGPFRRRKCLVPASGFYEWKRARTSGAAPVPYYSCLPKDHSGNRAFAFAGIWEIWMGPHGEDWLETVSLITKPATPLMKAIHHRSPVIVDPEDYDLWLRPMDPPDPEIFRRLSVKTEAALRLHEVSDYVNDVRNDGPQSIEAVIEVSGGGQYDLF</sequence>
<evidence type="ECO:0000256" key="1">
    <source>
        <dbReference type="ARBA" id="ARBA00008136"/>
    </source>
</evidence>
<evidence type="ECO:0000256" key="5">
    <source>
        <dbReference type="ARBA" id="ARBA00023124"/>
    </source>
</evidence>
<dbReference type="EMBL" id="UOFW01000045">
    <property type="protein sequence ID" value="VAX03314.1"/>
    <property type="molecule type" value="Genomic_DNA"/>
</dbReference>
<gene>
    <name evidence="8" type="ORF">MNBD_ALPHA03-1916</name>
</gene>
<comment type="similarity">
    <text evidence="1">Belongs to the SOS response-associated peptidase family.</text>
</comment>
<evidence type="ECO:0000256" key="2">
    <source>
        <dbReference type="ARBA" id="ARBA00022670"/>
    </source>
</evidence>
<name>A0A3B1AU38_9ZZZZ</name>
<keyword evidence="7" id="KW-0456">Lyase</keyword>
<dbReference type="Gene3D" id="3.90.1680.10">
    <property type="entry name" value="SOS response associated peptidase-like"/>
    <property type="match status" value="1"/>
</dbReference>
<organism evidence="8">
    <name type="scientific">hydrothermal vent metagenome</name>
    <dbReference type="NCBI Taxonomy" id="652676"/>
    <lineage>
        <taxon>unclassified sequences</taxon>
        <taxon>metagenomes</taxon>
        <taxon>ecological metagenomes</taxon>
    </lineage>
</organism>
<dbReference type="GO" id="GO:0006508">
    <property type="term" value="P:proteolysis"/>
    <property type="evidence" value="ECO:0007669"/>
    <property type="project" value="UniProtKB-KW"/>
</dbReference>
<dbReference type="AlphaFoldDB" id="A0A3B1AU38"/>
<accession>A0A3B1AU38</accession>
<evidence type="ECO:0000256" key="7">
    <source>
        <dbReference type="ARBA" id="ARBA00023239"/>
    </source>
</evidence>
<keyword evidence="3" id="KW-0227">DNA damage</keyword>
<evidence type="ECO:0000313" key="8">
    <source>
        <dbReference type="EMBL" id="VAX03314.1"/>
    </source>
</evidence>
<keyword evidence="4" id="KW-0378">Hydrolase</keyword>
<dbReference type="GO" id="GO:0003697">
    <property type="term" value="F:single-stranded DNA binding"/>
    <property type="evidence" value="ECO:0007669"/>
    <property type="project" value="InterPro"/>
</dbReference>
<dbReference type="InterPro" id="IPR003738">
    <property type="entry name" value="SRAP"/>
</dbReference>
<evidence type="ECO:0000256" key="4">
    <source>
        <dbReference type="ARBA" id="ARBA00022801"/>
    </source>
</evidence>
<evidence type="ECO:0008006" key="9">
    <source>
        <dbReference type="Google" id="ProtNLM"/>
    </source>
</evidence>
<dbReference type="PANTHER" id="PTHR13604:SF0">
    <property type="entry name" value="ABASIC SITE PROCESSING PROTEIN HMCES"/>
    <property type="match status" value="1"/>
</dbReference>
<dbReference type="SUPFAM" id="SSF143081">
    <property type="entry name" value="BB1717-like"/>
    <property type="match status" value="1"/>
</dbReference>
<dbReference type="GO" id="GO:0008233">
    <property type="term" value="F:peptidase activity"/>
    <property type="evidence" value="ECO:0007669"/>
    <property type="project" value="UniProtKB-KW"/>
</dbReference>
<dbReference type="PANTHER" id="PTHR13604">
    <property type="entry name" value="DC12-RELATED"/>
    <property type="match status" value="1"/>
</dbReference>
<evidence type="ECO:0000256" key="6">
    <source>
        <dbReference type="ARBA" id="ARBA00023125"/>
    </source>
</evidence>
<reference evidence="8" key="1">
    <citation type="submission" date="2018-06" db="EMBL/GenBank/DDBJ databases">
        <authorList>
            <person name="Zhirakovskaya E."/>
        </authorList>
    </citation>
    <scope>NUCLEOTIDE SEQUENCE</scope>
</reference>
<protein>
    <recommendedName>
        <fullName evidence="9">Abasic site processing protein</fullName>
    </recommendedName>
</protein>
<keyword evidence="6" id="KW-0238">DNA-binding</keyword>
<dbReference type="Pfam" id="PF02586">
    <property type="entry name" value="SRAP"/>
    <property type="match status" value="1"/>
</dbReference>
<keyword evidence="5" id="KW-0190">Covalent protein-DNA linkage</keyword>
<dbReference type="GO" id="GO:0016829">
    <property type="term" value="F:lyase activity"/>
    <property type="evidence" value="ECO:0007669"/>
    <property type="project" value="UniProtKB-KW"/>
</dbReference>
<keyword evidence="2" id="KW-0645">Protease</keyword>
<evidence type="ECO:0000256" key="3">
    <source>
        <dbReference type="ARBA" id="ARBA00022763"/>
    </source>
</evidence>
<dbReference type="GO" id="GO:0106300">
    <property type="term" value="P:protein-DNA covalent cross-linking repair"/>
    <property type="evidence" value="ECO:0007669"/>
    <property type="project" value="InterPro"/>
</dbReference>
<proteinExistence type="inferred from homology"/>
<dbReference type="InterPro" id="IPR036590">
    <property type="entry name" value="SRAP-like"/>
</dbReference>